<gene>
    <name evidence="1" type="ORF">SAMN04490355_1011132</name>
</gene>
<sequence>MANVAVGDLVIRKSHGGDIVFKVTNIYEDTIGQSHCTLKGMHLRLVADAPLSDLERVGAEHLRNEILHMESVHNDTLKRVLMRRSMEREKVNNVRAEHAKKYEYFELPGRVLHLDGDEEYLTMCLKTYNQMNIDAVGRCIEESKQPEQVIALVDQYRPDILILTGHDALLGGGKKDFKDINNYRNSRYFIESVKKARIFEPSRDDLVIFAGACQSYFEAILIAGANFASAPTRIFIHAYDPVFIAEKVAFTPINRTVDISDAITASVTGADGVGGIETRGKFRLGLPKTPY</sequence>
<dbReference type="AlphaFoldDB" id="A0A1I4JC75"/>
<dbReference type="Proteomes" id="UP000199520">
    <property type="component" value="Unassembled WGS sequence"/>
</dbReference>
<dbReference type="RefSeq" id="WP_090934992.1">
    <property type="nucleotide sequence ID" value="NZ_FOTS01000011.1"/>
</dbReference>
<organism evidence="1 2">
    <name type="scientific">Pelosinus propionicus DSM 13327</name>
    <dbReference type="NCBI Taxonomy" id="1123291"/>
    <lineage>
        <taxon>Bacteria</taxon>
        <taxon>Bacillati</taxon>
        <taxon>Bacillota</taxon>
        <taxon>Negativicutes</taxon>
        <taxon>Selenomonadales</taxon>
        <taxon>Sporomusaceae</taxon>
        <taxon>Pelosinus</taxon>
    </lineage>
</organism>
<dbReference type="InterPro" id="IPR008764">
    <property type="entry name" value="Peptidase_U57"/>
</dbReference>
<dbReference type="EMBL" id="FOTS01000011">
    <property type="protein sequence ID" value="SFL63726.1"/>
    <property type="molecule type" value="Genomic_DNA"/>
</dbReference>
<proteinExistence type="predicted"/>
<protein>
    <submittedName>
        <fullName evidence="1">Spore coat assemly protein</fullName>
    </submittedName>
</protein>
<name>A0A1I4JC75_9FIRM</name>
<reference evidence="2" key="1">
    <citation type="submission" date="2016-10" db="EMBL/GenBank/DDBJ databases">
        <authorList>
            <person name="Varghese N."/>
            <person name="Submissions S."/>
        </authorList>
    </citation>
    <scope>NUCLEOTIDE SEQUENCE [LARGE SCALE GENOMIC DNA]</scope>
    <source>
        <strain evidence="2">DSM 13327</strain>
    </source>
</reference>
<keyword evidence="2" id="KW-1185">Reference proteome</keyword>
<accession>A0A1I4JC75</accession>
<dbReference type="STRING" id="1123291.SAMN04490355_1011132"/>
<evidence type="ECO:0000313" key="2">
    <source>
        <dbReference type="Proteomes" id="UP000199520"/>
    </source>
</evidence>
<dbReference type="Pfam" id="PF05582">
    <property type="entry name" value="Peptidase_U57"/>
    <property type="match status" value="1"/>
</dbReference>
<evidence type="ECO:0000313" key="1">
    <source>
        <dbReference type="EMBL" id="SFL63726.1"/>
    </source>
</evidence>
<dbReference type="PIRSF" id="PIRSF011575">
    <property type="entry name" value="YabG"/>
    <property type="match status" value="1"/>
</dbReference>
<dbReference type="OrthoDB" id="9785306at2"/>
<dbReference type="NCBIfam" id="TIGR02855">
    <property type="entry name" value="spore_yabG"/>
    <property type="match status" value="1"/>
</dbReference>